<evidence type="ECO:0000313" key="1">
    <source>
        <dbReference type="EMBL" id="JAE32958.1"/>
    </source>
</evidence>
<dbReference type="EMBL" id="GBRH01164938">
    <property type="protein sequence ID" value="JAE32958.1"/>
    <property type="molecule type" value="Transcribed_RNA"/>
</dbReference>
<organism evidence="1">
    <name type="scientific">Arundo donax</name>
    <name type="common">Giant reed</name>
    <name type="synonym">Donax arundinaceus</name>
    <dbReference type="NCBI Taxonomy" id="35708"/>
    <lineage>
        <taxon>Eukaryota</taxon>
        <taxon>Viridiplantae</taxon>
        <taxon>Streptophyta</taxon>
        <taxon>Embryophyta</taxon>
        <taxon>Tracheophyta</taxon>
        <taxon>Spermatophyta</taxon>
        <taxon>Magnoliopsida</taxon>
        <taxon>Liliopsida</taxon>
        <taxon>Poales</taxon>
        <taxon>Poaceae</taxon>
        <taxon>PACMAD clade</taxon>
        <taxon>Arundinoideae</taxon>
        <taxon>Arundineae</taxon>
        <taxon>Arundo</taxon>
    </lineage>
</organism>
<dbReference type="AlphaFoldDB" id="A0A0A9HJ92"/>
<name>A0A0A9HJ92_ARUDO</name>
<reference evidence="1" key="1">
    <citation type="submission" date="2014-09" db="EMBL/GenBank/DDBJ databases">
        <authorList>
            <person name="Magalhaes I.L.F."/>
            <person name="Oliveira U."/>
            <person name="Santos F.R."/>
            <person name="Vidigal T.H.D.A."/>
            <person name="Brescovit A.D."/>
            <person name="Santos A.J."/>
        </authorList>
    </citation>
    <scope>NUCLEOTIDE SEQUENCE</scope>
    <source>
        <tissue evidence="1">Shoot tissue taken approximately 20 cm above the soil surface</tissue>
    </source>
</reference>
<protein>
    <submittedName>
        <fullName evidence="1">Uncharacterized protein</fullName>
    </submittedName>
</protein>
<proteinExistence type="predicted"/>
<reference evidence="1" key="2">
    <citation type="journal article" date="2015" name="Data Brief">
        <title>Shoot transcriptome of the giant reed, Arundo donax.</title>
        <authorList>
            <person name="Barrero R.A."/>
            <person name="Guerrero F.D."/>
            <person name="Moolhuijzen P."/>
            <person name="Goolsby J.A."/>
            <person name="Tidwell J."/>
            <person name="Bellgard S.E."/>
            <person name="Bellgard M.I."/>
        </authorList>
    </citation>
    <scope>NUCLEOTIDE SEQUENCE</scope>
    <source>
        <tissue evidence="1">Shoot tissue taken approximately 20 cm above the soil surface</tissue>
    </source>
</reference>
<sequence>MLPMSYLLALESTRGHLVKHCSLQQSFRSTVFIVYSCLPALSDISKV</sequence>
<accession>A0A0A9HJ92</accession>